<organism evidence="1 2">
    <name type="scientific">Nemania bipapillata</name>
    <dbReference type="NCBI Taxonomy" id="110536"/>
    <lineage>
        <taxon>Eukaryota</taxon>
        <taxon>Fungi</taxon>
        <taxon>Dikarya</taxon>
        <taxon>Ascomycota</taxon>
        <taxon>Pezizomycotina</taxon>
        <taxon>Sordariomycetes</taxon>
        <taxon>Xylariomycetidae</taxon>
        <taxon>Xylariales</taxon>
        <taxon>Xylariaceae</taxon>
        <taxon>Nemania</taxon>
    </lineage>
</organism>
<proteinExistence type="predicted"/>
<sequence length="373" mass="42161">MDVGNLPRAVEAKEAKLQLKREKRLLQVEKHHKRRAEAEARQATKEATESKAEKRCKRIRLRAEELEAQAHQLLAEAQKARARADGLDKLKADKEEKSKSKSKHVIDQLQQNSEAEHDILVNASPTTDGSSMNTPIKKTRREEDEKLGDKALNQIIEREPAPSITAREQHIEAEAESKLKRKEGKRPKKRNLQQERPYKESRKKRKVEQTREDDKEEAKAEAEAEAEAEATSTRKEEKEKKKKKKDKGEHSTKDSQATGPPGSNRVPKEKNKRGKEKRTTEEDISAFPLGGTTDTNSGAQWNISHLEADTKRKQKFLRLLGGGKTNGVVSGSYTTSTSSKADIAKMQFDLEHQFDAGMKMKQEGRSHRRGLGA</sequence>
<name>A0ACC2IEX8_9PEZI</name>
<dbReference type="EMBL" id="JAPESX010001490">
    <property type="protein sequence ID" value="KAJ8113749.1"/>
    <property type="molecule type" value="Genomic_DNA"/>
</dbReference>
<reference evidence="1" key="1">
    <citation type="submission" date="2022-11" db="EMBL/GenBank/DDBJ databases">
        <title>Genome Sequence of Nemania bipapillata.</title>
        <authorList>
            <person name="Buettner E."/>
        </authorList>
    </citation>
    <scope>NUCLEOTIDE SEQUENCE</scope>
    <source>
        <strain evidence="1">CP14</strain>
    </source>
</reference>
<evidence type="ECO:0000313" key="2">
    <source>
        <dbReference type="Proteomes" id="UP001153334"/>
    </source>
</evidence>
<evidence type="ECO:0000313" key="1">
    <source>
        <dbReference type="EMBL" id="KAJ8113749.1"/>
    </source>
</evidence>
<keyword evidence="2" id="KW-1185">Reference proteome</keyword>
<comment type="caution">
    <text evidence="1">The sequence shown here is derived from an EMBL/GenBank/DDBJ whole genome shotgun (WGS) entry which is preliminary data.</text>
</comment>
<protein>
    <submittedName>
        <fullName evidence="1">Uncharacterized protein</fullName>
    </submittedName>
</protein>
<gene>
    <name evidence="1" type="ORF">ONZ43_g5083</name>
</gene>
<dbReference type="Proteomes" id="UP001153334">
    <property type="component" value="Unassembled WGS sequence"/>
</dbReference>
<accession>A0ACC2IEX8</accession>